<evidence type="ECO:0000313" key="5">
    <source>
        <dbReference type="Proteomes" id="UP001501588"/>
    </source>
</evidence>
<protein>
    <submittedName>
        <fullName evidence="4">GDP-mannose 4,6-dehydratase</fullName>
    </submittedName>
</protein>
<keyword evidence="5" id="KW-1185">Reference proteome</keyword>
<gene>
    <name evidence="4" type="ORF">GCM10009416_12760</name>
</gene>
<feature type="domain" description="NAD-dependent epimerase/dehydratase" evidence="3">
    <location>
        <begin position="8"/>
        <end position="244"/>
    </location>
</feature>
<name>A0ABN1EVE2_9PROT</name>
<accession>A0ABN1EVE2</accession>
<dbReference type="EMBL" id="BAAAFZ010000011">
    <property type="protein sequence ID" value="GAA0575531.1"/>
    <property type="molecule type" value="Genomic_DNA"/>
</dbReference>
<proteinExistence type="inferred from homology"/>
<organism evidence="4 5">
    <name type="scientific">Craurococcus roseus</name>
    <dbReference type="NCBI Taxonomy" id="77585"/>
    <lineage>
        <taxon>Bacteria</taxon>
        <taxon>Pseudomonadati</taxon>
        <taxon>Pseudomonadota</taxon>
        <taxon>Alphaproteobacteria</taxon>
        <taxon>Acetobacterales</taxon>
        <taxon>Acetobacteraceae</taxon>
        <taxon>Craurococcus</taxon>
    </lineage>
</organism>
<evidence type="ECO:0000256" key="2">
    <source>
        <dbReference type="ARBA" id="ARBA00007637"/>
    </source>
</evidence>
<reference evidence="4 5" key="1">
    <citation type="journal article" date="2019" name="Int. J. Syst. Evol. Microbiol.">
        <title>The Global Catalogue of Microorganisms (GCM) 10K type strain sequencing project: providing services to taxonomists for standard genome sequencing and annotation.</title>
        <authorList>
            <consortium name="The Broad Institute Genomics Platform"/>
            <consortium name="The Broad Institute Genome Sequencing Center for Infectious Disease"/>
            <person name="Wu L."/>
            <person name="Ma J."/>
        </authorList>
    </citation>
    <scope>NUCLEOTIDE SEQUENCE [LARGE SCALE GENOMIC DNA]</scope>
    <source>
        <strain evidence="4 5">JCM 9933</strain>
    </source>
</reference>
<dbReference type="Gene3D" id="3.90.25.10">
    <property type="entry name" value="UDP-galactose 4-epimerase, domain 1"/>
    <property type="match status" value="1"/>
</dbReference>
<dbReference type="SUPFAM" id="SSF51735">
    <property type="entry name" value="NAD(P)-binding Rossmann-fold domains"/>
    <property type="match status" value="1"/>
</dbReference>
<dbReference type="Pfam" id="PF01370">
    <property type="entry name" value="Epimerase"/>
    <property type="match status" value="1"/>
</dbReference>
<dbReference type="InterPro" id="IPR036291">
    <property type="entry name" value="NAD(P)-bd_dom_sf"/>
</dbReference>
<dbReference type="RefSeq" id="WP_343894350.1">
    <property type="nucleotide sequence ID" value="NZ_BAAAFZ010000011.1"/>
</dbReference>
<sequence length="319" mass="33264">MSFAPSRVLVTGATGFVGRHLLTALRSAFPAAELVPAARAGETGGATVRAFDLMDAGGVARLAAEVRPDACVHLAAASAVAESFADPDAAWRANVDGTRALAAALVRHAPECRLLHASSGEVYGLSFNGGAPLDEGAPLRPANPYAAAKAAADIALGEMALRGLRVLRLRPLNHVGPGQSPRFAVASFARQIARIEAGAQPPAVRTGALDRQRDFLDVRDVCDAYVSALARADSLPAGAVLNIASGRLRPLGGVLADLLRIAGVRAEVEQEQTALRPTDLAATPCRADAARAALGWAPRRDWDATLAEILEFWRAEVRA</sequence>
<dbReference type="PANTHER" id="PTHR43000">
    <property type="entry name" value="DTDP-D-GLUCOSE 4,6-DEHYDRATASE-RELATED"/>
    <property type="match status" value="1"/>
</dbReference>
<evidence type="ECO:0000313" key="4">
    <source>
        <dbReference type="EMBL" id="GAA0575531.1"/>
    </source>
</evidence>
<comment type="caution">
    <text evidence="4">The sequence shown here is derived from an EMBL/GenBank/DDBJ whole genome shotgun (WGS) entry which is preliminary data.</text>
</comment>
<evidence type="ECO:0000259" key="3">
    <source>
        <dbReference type="Pfam" id="PF01370"/>
    </source>
</evidence>
<evidence type="ECO:0000256" key="1">
    <source>
        <dbReference type="ARBA" id="ARBA00005125"/>
    </source>
</evidence>
<comment type="similarity">
    <text evidence="2">Belongs to the NAD(P)-dependent epimerase/dehydratase family.</text>
</comment>
<comment type="pathway">
    <text evidence="1">Bacterial outer membrane biogenesis; LPS O-antigen biosynthesis.</text>
</comment>
<dbReference type="InterPro" id="IPR001509">
    <property type="entry name" value="Epimerase_deHydtase"/>
</dbReference>
<dbReference type="Gene3D" id="3.40.50.720">
    <property type="entry name" value="NAD(P)-binding Rossmann-like Domain"/>
    <property type="match status" value="1"/>
</dbReference>
<dbReference type="Proteomes" id="UP001501588">
    <property type="component" value="Unassembled WGS sequence"/>
</dbReference>